<evidence type="ECO:0000256" key="10">
    <source>
        <dbReference type="RuleBase" id="RU367050"/>
    </source>
</evidence>
<evidence type="ECO:0000256" key="1">
    <source>
        <dbReference type="ARBA" id="ARBA00004651"/>
    </source>
</evidence>
<evidence type="ECO:0000256" key="4">
    <source>
        <dbReference type="ARBA" id="ARBA00022475"/>
    </source>
</evidence>
<protein>
    <recommendedName>
        <fullName evidence="10">Maltose/maltodextrin transport system permease protein</fullName>
    </recommendedName>
</protein>
<evidence type="ECO:0000256" key="5">
    <source>
        <dbReference type="ARBA" id="ARBA00022597"/>
    </source>
</evidence>
<feature type="transmembrane region" description="Helical" evidence="9">
    <location>
        <begin position="227"/>
        <end position="249"/>
    </location>
</feature>
<keyword evidence="4 10" id="KW-1003">Cell membrane</keyword>
<keyword evidence="8 9" id="KW-0472">Membrane</keyword>
<dbReference type="SUPFAM" id="SSF161098">
    <property type="entry name" value="MetI-like"/>
    <property type="match status" value="1"/>
</dbReference>
<dbReference type="AlphaFoldDB" id="A0AAE3E585"/>
<keyword evidence="7 9" id="KW-1133">Transmembrane helix</keyword>
<feature type="transmembrane region" description="Helical" evidence="9">
    <location>
        <begin position="261"/>
        <end position="282"/>
    </location>
</feature>
<feature type="transmembrane region" description="Helical" evidence="9">
    <location>
        <begin position="356"/>
        <end position="374"/>
    </location>
</feature>
<proteinExistence type="inferred from homology"/>
<evidence type="ECO:0000256" key="9">
    <source>
        <dbReference type="RuleBase" id="RU363032"/>
    </source>
</evidence>
<comment type="subcellular location">
    <subcellularLocation>
        <location evidence="1 9">Cell membrane</location>
        <topology evidence="1 9">Multi-pass membrane protein</topology>
    </subcellularLocation>
</comment>
<dbReference type="GO" id="GO:1990060">
    <property type="term" value="C:maltose transport complex"/>
    <property type="evidence" value="ECO:0007669"/>
    <property type="project" value="TreeGrafter"/>
</dbReference>
<evidence type="ECO:0000256" key="8">
    <source>
        <dbReference type="ARBA" id="ARBA00023136"/>
    </source>
</evidence>
<keyword evidence="6 9" id="KW-0812">Transmembrane</keyword>
<dbReference type="SUPFAM" id="SSF160964">
    <property type="entry name" value="MalF N-terminal region-like"/>
    <property type="match status" value="1"/>
</dbReference>
<dbReference type="PROSITE" id="PS50928">
    <property type="entry name" value="ABC_TM1"/>
    <property type="match status" value="1"/>
</dbReference>
<organism evidence="12 13">
    <name type="scientific">Anthropogastromicrobium aceti</name>
    <dbReference type="NCBI Taxonomy" id="2981768"/>
    <lineage>
        <taxon>Bacteria</taxon>
        <taxon>Bacillati</taxon>
        <taxon>Bacillota</taxon>
        <taxon>Clostridia</taxon>
        <taxon>Lachnospirales</taxon>
        <taxon>Lachnospiraceae</taxon>
        <taxon>Anthropogastromicrobium</taxon>
    </lineage>
</organism>
<dbReference type="GO" id="GO:0042956">
    <property type="term" value="P:maltodextrin transmembrane transport"/>
    <property type="evidence" value="ECO:0007669"/>
    <property type="project" value="TreeGrafter"/>
</dbReference>
<evidence type="ECO:0000256" key="7">
    <source>
        <dbReference type="ARBA" id="ARBA00022989"/>
    </source>
</evidence>
<comment type="caution">
    <text evidence="12">The sequence shown here is derived from an EMBL/GenBank/DDBJ whole genome shotgun (WGS) entry which is preliminary data.</text>
</comment>
<feature type="transmembrane region" description="Helical" evidence="9">
    <location>
        <begin position="313"/>
        <end position="335"/>
    </location>
</feature>
<evidence type="ECO:0000313" key="12">
    <source>
        <dbReference type="EMBL" id="MCC2222034.1"/>
    </source>
</evidence>
<dbReference type="InterPro" id="IPR000515">
    <property type="entry name" value="MetI-like"/>
</dbReference>
<sequence>MSEKKKGGKEFDNPYSVAKAVTKGNALTKLSMVVLGLGNIAHHQIIKGLGMLAIEIAFIAFMVMKGAGYIVDLVHLGGQEQQKVWSEAKQIYEYTKGDNSLLMLLFGVATCFLVAAFIIFWRGSVKSAYKMQCLAEAGKKIPTFKEDIKSLFDKDLHRTLLTLPILGILIFTVLPLVFMICMAFTNYSKVDAHTTIFNWVGLANFAKVLNIGDSIGSTFWSVLGWTLIWAVAATFSNYILGMILAIVINRKGTRCKAFWRFCFVLSAAVPQFVSLLLMRTIFSQNGIVNTLLLNAGIIEKAIPFWSNTTLARVMVVVINIWVGIPFTMLQVTGVLQNIPADLYEAATVDGAGPVRTFFSITLPYMLFVTGPYLITTFTGNVNNFNVIYLLTGGNPTPVGSTAGRTDLLVTWLYKLTVDNQYYNLGAVIGILTFVVLAVVSLITYRNTGSYKNEEGFQ</sequence>
<comment type="function">
    <text evidence="10">Part of the ABC transporter complex MalEFGK involved in maltose/maltodextrin import. Probably responsible for the translocation of the substrate across the membrane.</text>
</comment>
<evidence type="ECO:0000256" key="2">
    <source>
        <dbReference type="ARBA" id="ARBA00009047"/>
    </source>
</evidence>
<dbReference type="PANTHER" id="PTHR47314:SF1">
    <property type="entry name" value="MALTOSE_MALTODEXTRIN TRANSPORT SYSTEM PERMEASE PROTEIN MALF"/>
    <property type="match status" value="1"/>
</dbReference>
<keyword evidence="13" id="KW-1185">Reference proteome</keyword>
<feature type="transmembrane region" description="Helical" evidence="9">
    <location>
        <begin position="160"/>
        <end position="185"/>
    </location>
</feature>
<gene>
    <name evidence="12" type="ORF">LKD48_10365</name>
</gene>
<keyword evidence="3 9" id="KW-0813">Transport</keyword>
<dbReference type="InterPro" id="IPR035906">
    <property type="entry name" value="MetI-like_sf"/>
</dbReference>
<accession>A0AAE3E585</accession>
<dbReference type="GO" id="GO:0015423">
    <property type="term" value="F:ABC-type maltose transporter activity"/>
    <property type="evidence" value="ECO:0007669"/>
    <property type="project" value="TreeGrafter"/>
</dbReference>
<evidence type="ECO:0000256" key="3">
    <source>
        <dbReference type="ARBA" id="ARBA00022448"/>
    </source>
</evidence>
<dbReference type="Proteomes" id="UP001198200">
    <property type="component" value="Unassembled WGS sequence"/>
</dbReference>
<keyword evidence="5 10" id="KW-0762">Sugar transport</keyword>
<feature type="transmembrane region" description="Helical" evidence="9">
    <location>
        <begin position="49"/>
        <end position="71"/>
    </location>
</feature>
<dbReference type="Pfam" id="PF00528">
    <property type="entry name" value="BPD_transp_1"/>
    <property type="match status" value="1"/>
</dbReference>
<dbReference type="PANTHER" id="PTHR47314">
    <property type="entry name" value="MALTOSE/MALTODEXTRIN TRANSPORT SYSTEM PERMEASE PROTEIN MALF"/>
    <property type="match status" value="1"/>
</dbReference>
<feature type="domain" description="ABC transmembrane type-1" evidence="11">
    <location>
        <begin position="223"/>
        <end position="443"/>
    </location>
</feature>
<evidence type="ECO:0000256" key="6">
    <source>
        <dbReference type="ARBA" id="ARBA00022692"/>
    </source>
</evidence>
<feature type="transmembrane region" description="Helical" evidence="9">
    <location>
        <begin position="101"/>
        <end position="121"/>
    </location>
</feature>
<dbReference type="CDD" id="cd06261">
    <property type="entry name" value="TM_PBP2"/>
    <property type="match status" value="1"/>
</dbReference>
<dbReference type="Gene3D" id="1.10.3720.10">
    <property type="entry name" value="MetI-like"/>
    <property type="match status" value="1"/>
</dbReference>
<evidence type="ECO:0000313" key="13">
    <source>
        <dbReference type="Proteomes" id="UP001198200"/>
    </source>
</evidence>
<feature type="transmembrane region" description="Helical" evidence="9">
    <location>
        <begin position="421"/>
        <end position="444"/>
    </location>
</feature>
<reference evidence="12 13" key="1">
    <citation type="submission" date="2021-10" db="EMBL/GenBank/DDBJ databases">
        <title>Anaerobic single-cell dispensing facilitates the cultivation of human gut bacteria.</title>
        <authorList>
            <person name="Afrizal A."/>
        </authorList>
    </citation>
    <scope>NUCLEOTIDE SEQUENCE [LARGE SCALE GENOMIC DNA]</scope>
    <source>
        <strain evidence="12 13">CLA-AA-H224</strain>
    </source>
</reference>
<dbReference type="EMBL" id="JAJEQN010000025">
    <property type="protein sequence ID" value="MCC2222034.1"/>
    <property type="molecule type" value="Genomic_DNA"/>
</dbReference>
<name>A0AAE3E585_9FIRM</name>
<comment type="similarity">
    <text evidence="2 10">Belongs to the binding-protein-dependent transport system permease family. MalFG subfamily.</text>
</comment>
<dbReference type="RefSeq" id="WP_308731983.1">
    <property type="nucleotide sequence ID" value="NZ_JAJEQN010000025.1"/>
</dbReference>
<evidence type="ECO:0000259" key="11">
    <source>
        <dbReference type="PROSITE" id="PS50928"/>
    </source>
</evidence>